<gene>
    <name evidence="2" type="ORF">GCM10023208_29580</name>
</gene>
<evidence type="ECO:0000313" key="3">
    <source>
        <dbReference type="Proteomes" id="UP001500518"/>
    </source>
</evidence>
<accession>A0ABP9KL97</accession>
<dbReference type="RefSeq" id="WP_346033785.1">
    <property type="nucleotide sequence ID" value="NZ_BAABHV010000021.1"/>
</dbReference>
<organism evidence="2 3">
    <name type="scientific">Erythrobacter westpacificensis</name>
    <dbReference type="NCBI Taxonomy" id="1055231"/>
    <lineage>
        <taxon>Bacteria</taxon>
        <taxon>Pseudomonadati</taxon>
        <taxon>Pseudomonadota</taxon>
        <taxon>Alphaproteobacteria</taxon>
        <taxon>Sphingomonadales</taxon>
        <taxon>Erythrobacteraceae</taxon>
        <taxon>Erythrobacter/Porphyrobacter group</taxon>
        <taxon>Erythrobacter</taxon>
    </lineage>
</organism>
<keyword evidence="1" id="KW-0812">Transmembrane</keyword>
<dbReference type="EMBL" id="BAABHV010000021">
    <property type="protein sequence ID" value="GAA5060789.1"/>
    <property type="molecule type" value="Genomic_DNA"/>
</dbReference>
<sequence length="99" mass="11586">MDGDLMLIFGFILCLLMLILPFAFVMNQRVQQHEERKLEIKARIEEAKARQASGQRQVADDMEDRMRVLERIVTDPGADITRQIEELRADRTAREERIS</sequence>
<keyword evidence="3" id="KW-1185">Reference proteome</keyword>
<name>A0ABP9KL97_9SPHN</name>
<reference evidence="3" key="1">
    <citation type="journal article" date="2019" name="Int. J. Syst. Evol. Microbiol.">
        <title>The Global Catalogue of Microorganisms (GCM) 10K type strain sequencing project: providing services to taxonomists for standard genome sequencing and annotation.</title>
        <authorList>
            <consortium name="The Broad Institute Genomics Platform"/>
            <consortium name="The Broad Institute Genome Sequencing Center for Infectious Disease"/>
            <person name="Wu L."/>
            <person name="Ma J."/>
        </authorList>
    </citation>
    <scope>NUCLEOTIDE SEQUENCE [LARGE SCALE GENOMIC DNA]</scope>
    <source>
        <strain evidence="3">JCM 18014</strain>
    </source>
</reference>
<comment type="caution">
    <text evidence="2">The sequence shown here is derived from an EMBL/GenBank/DDBJ whole genome shotgun (WGS) entry which is preliminary data.</text>
</comment>
<proteinExistence type="predicted"/>
<keyword evidence="1" id="KW-1133">Transmembrane helix</keyword>
<feature type="transmembrane region" description="Helical" evidence="1">
    <location>
        <begin position="6"/>
        <end position="26"/>
    </location>
</feature>
<evidence type="ECO:0008006" key="4">
    <source>
        <dbReference type="Google" id="ProtNLM"/>
    </source>
</evidence>
<evidence type="ECO:0000313" key="2">
    <source>
        <dbReference type="EMBL" id="GAA5060789.1"/>
    </source>
</evidence>
<evidence type="ECO:0000256" key="1">
    <source>
        <dbReference type="SAM" id="Phobius"/>
    </source>
</evidence>
<dbReference type="Proteomes" id="UP001500518">
    <property type="component" value="Unassembled WGS sequence"/>
</dbReference>
<keyword evidence="1" id="KW-0472">Membrane</keyword>
<protein>
    <recommendedName>
        <fullName evidence="4">Phage shock protein B</fullName>
    </recommendedName>
</protein>